<evidence type="ECO:0000256" key="4">
    <source>
        <dbReference type="ARBA" id="ARBA00022801"/>
    </source>
</evidence>
<reference evidence="16" key="2">
    <citation type="journal article" date="2007" name="PLoS Biol.">
        <title>Survey sequencing and comparative analysis of the elephant shark (Callorhinchus milii) genome.</title>
        <authorList>
            <person name="Venkatesh B."/>
            <person name="Kirkness E.F."/>
            <person name="Loh Y.H."/>
            <person name="Halpern A.L."/>
            <person name="Lee A.P."/>
            <person name="Johnson J."/>
            <person name="Dandona N."/>
            <person name="Viswanathan L.D."/>
            <person name="Tay A."/>
            <person name="Venter J.C."/>
            <person name="Strausberg R.L."/>
            <person name="Brenner S."/>
        </authorList>
    </citation>
    <scope>NUCLEOTIDE SEQUENCE [LARGE SCALE GENOMIC DNA]</scope>
</reference>
<dbReference type="Ensembl" id="ENSCMIT00000041481.1">
    <property type="protein sequence ID" value="ENSCMIP00000040903.1"/>
    <property type="gene ID" value="ENSCMIG00000017046.1"/>
</dbReference>
<dbReference type="MEROPS" id="S01.302"/>
<dbReference type="GO" id="GO:0016020">
    <property type="term" value="C:membrane"/>
    <property type="evidence" value="ECO:0007669"/>
    <property type="project" value="UniProtKB-SubCell"/>
</dbReference>
<dbReference type="FunFam" id="2.40.10.10:FF:000003">
    <property type="entry name" value="Transmembrane serine protease 3"/>
    <property type="match status" value="1"/>
</dbReference>
<dbReference type="SMART" id="SM00020">
    <property type="entry name" value="Tryp_SPc"/>
    <property type="match status" value="1"/>
</dbReference>
<organism evidence="14">
    <name type="scientific">Callorhinchus milii</name>
    <name type="common">Ghost shark</name>
    <dbReference type="NCBI Taxonomy" id="7868"/>
    <lineage>
        <taxon>Eukaryota</taxon>
        <taxon>Metazoa</taxon>
        <taxon>Chordata</taxon>
        <taxon>Craniata</taxon>
        <taxon>Vertebrata</taxon>
        <taxon>Chondrichthyes</taxon>
        <taxon>Holocephali</taxon>
        <taxon>Chimaeriformes</taxon>
        <taxon>Callorhinchidae</taxon>
        <taxon>Callorhinchus</taxon>
    </lineage>
</organism>
<keyword evidence="7 11" id="KW-1133">Transmembrane helix</keyword>
<keyword evidence="3 11" id="KW-0812">Transmembrane</keyword>
<evidence type="ECO:0000256" key="2">
    <source>
        <dbReference type="ARBA" id="ARBA00022670"/>
    </source>
</evidence>
<dbReference type="GeneID" id="103177687"/>
<reference evidence="16" key="1">
    <citation type="journal article" date="2006" name="Science">
        <title>Ancient noncoding elements conserved in the human genome.</title>
        <authorList>
            <person name="Venkatesh B."/>
            <person name="Kirkness E.F."/>
            <person name="Loh Y.H."/>
            <person name="Halpern A.L."/>
            <person name="Lee A.P."/>
            <person name="Johnson J."/>
            <person name="Dandona N."/>
            <person name="Viswanathan L.D."/>
            <person name="Tay A."/>
            <person name="Venter J.C."/>
            <person name="Strausberg R.L."/>
            <person name="Brenner S."/>
        </authorList>
    </citation>
    <scope>NUCLEOTIDE SEQUENCE [LARGE SCALE GENOMIC DNA]</scope>
</reference>
<dbReference type="GO" id="GO:0006508">
    <property type="term" value="P:proteolysis"/>
    <property type="evidence" value="ECO:0007669"/>
    <property type="project" value="UniProtKB-KW"/>
</dbReference>
<dbReference type="PROSITE" id="PS50240">
    <property type="entry name" value="TRYPSIN_DOM"/>
    <property type="match status" value="1"/>
</dbReference>
<dbReference type="PROSITE" id="PS00134">
    <property type="entry name" value="TRYPSIN_HIS"/>
    <property type="match status" value="1"/>
</dbReference>
<dbReference type="PANTHER" id="PTHR24252:SF26">
    <property type="entry name" value="TRANSMEMBRANE SERINE PROTEASE 9"/>
    <property type="match status" value="1"/>
</dbReference>
<dbReference type="InterPro" id="IPR001314">
    <property type="entry name" value="Peptidase_S1A"/>
</dbReference>
<evidence type="ECO:0000259" key="13">
    <source>
        <dbReference type="PROSITE" id="PS50240"/>
    </source>
</evidence>
<dbReference type="InterPro" id="IPR018114">
    <property type="entry name" value="TRYPSIN_HIS"/>
</dbReference>
<keyword evidence="4 10" id="KW-0378">Hydrolase</keyword>
<dbReference type="OrthoDB" id="414661at2759"/>
<evidence type="ECO:0000256" key="7">
    <source>
        <dbReference type="ARBA" id="ARBA00022989"/>
    </source>
</evidence>
<dbReference type="InterPro" id="IPR009003">
    <property type="entry name" value="Peptidase_S1_PA"/>
</dbReference>
<dbReference type="Pfam" id="PF01390">
    <property type="entry name" value="SEA"/>
    <property type="match status" value="1"/>
</dbReference>
<reference evidence="15" key="4">
    <citation type="submission" date="2025-05" db="UniProtKB">
        <authorList>
            <consortium name="Ensembl"/>
        </authorList>
    </citation>
    <scope>IDENTIFICATION</scope>
</reference>
<evidence type="ECO:0000313" key="16">
    <source>
        <dbReference type="Proteomes" id="UP000314986"/>
    </source>
</evidence>
<name>V9KS35_CALMI</name>
<dbReference type="RefSeq" id="XP_007890170.1">
    <property type="nucleotide sequence ID" value="XM_007891979.2"/>
</dbReference>
<dbReference type="GO" id="GO:0004252">
    <property type="term" value="F:serine-type endopeptidase activity"/>
    <property type="evidence" value="ECO:0007669"/>
    <property type="project" value="InterPro"/>
</dbReference>
<dbReference type="Gene3D" id="3.30.70.960">
    <property type="entry name" value="SEA domain"/>
    <property type="match status" value="1"/>
</dbReference>
<feature type="domain" description="SEA" evidence="12">
    <location>
        <begin position="38"/>
        <end position="160"/>
    </location>
</feature>
<evidence type="ECO:0000256" key="10">
    <source>
        <dbReference type="RuleBase" id="RU363034"/>
    </source>
</evidence>
<feature type="transmembrane region" description="Helical" evidence="11">
    <location>
        <begin position="7"/>
        <end position="32"/>
    </location>
</feature>
<dbReference type="InterPro" id="IPR043504">
    <property type="entry name" value="Peptidase_S1_PA_chymotrypsin"/>
</dbReference>
<evidence type="ECO:0000259" key="12">
    <source>
        <dbReference type="PROSITE" id="PS50024"/>
    </source>
</evidence>
<evidence type="ECO:0000256" key="11">
    <source>
        <dbReference type="SAM" id="Phobius"/>
    </source>
</evidence>
<dbReference type="CDD" id="cd00190">
    <property type="entry name" value="Tryp_SPc"/>
    <property type="match status" value="1"/>
</dbReference>
<keyword evidence="16" id="KW-1185">Reference proteome</keyword>
<keyword evidence="8 11" id="KW-0472">Membrane</keyword>
<dbReference type="EMBL" id="JW868452">
    <property type="protein sequence ID" value="AFP00970.1"/>
    <property type="molecule type" value="mRNA"/>
</dbReference>
<dbReference type="KEGG" id="cmk:103177687"/>
<gene>
    <name evidence="15" type="primary">LOC103177687</name>
</gene>
<dbReference type="PROSITE" id="PS00135">
    <property type="entry name" value="TRYPSIN_SER"/>
    <property type="match status" value="1"/>
</dbReference>
<evidence type="ECO:0000256" key="1">
    <source>
        <dbReference type="ARBA" id="ARBA00004606"/>
    </source>
</evidence>
<sequence>MKSTKVFLVIAAGVTCFLFLAAAIIILAVFLVKASNSENVYYGATFRILDDSYNQNLASHKSKEFSQLSQETIKLLNTVYTNSNLSSNFISAKVVEFKPGSIIVRNVVEFNTKGSSSITKASVDNTFHQSLQKSSIDNEIAFLGRFKIDLNSIQFTELTEADVLDLFPQATKTTTSSPHPTFDIMVNSTMQNNSANVPVINTTTPRNIITSSKSCGTQPEIISRIVGGTDSVQGEWPWQVSLQVRRSHVCGASIISDRWLLSAAHCFQGVWANQSQWTAYMGSTIIGKGTSRAIKRIVTHPNFGKTLQQFDYDVAVLELSSPLSFTNFIRPVCLPSTTHIFSDGQTCTVTGWGTLSYLGDLPTILQKANIKIIRNSLCRRLYKNSITNRMMCAGILEGGVDSCQGDSGGPLICQQSDGTWLQAGIVSFGKECALPNVTGVYSRVTSLRIWVLNETGV</sequence>
<dbReference type="SMART" id="SM00200">
    <property type="entry name" value="SEA"/>
    <property type="match status" value="1"/>
</dbReference>
<dbReference type="AlphaFoldDB" id="V9KS35"/>
<evidence type="ECO:0000256" key="3">
    <source>
        <dbReference type="ARBA" id="ARBA00022692"/>
    </source>
</evidence>
<keyword evidence="2 10" id="KW-0645">Protease</keyword>
<proteinExistence type="evidence at transcript level"/>
<dbReference type="Gene3D" id="2.40.10.10">
    <property type="entry name" value="Trypsin-like serine proteases"/>
    <property type="match status" value="2"/>
</dbReference>
<evidence type="ECO:0000256" key="8">
    <source>
        <dbReference type="ARBA" id="ARBA00023136"/>
    </source>
</evidence>
<evidence type="ECO:0000256" key="5">
    <source>
        <dbReference type="ARBA" id="ARBA00022825"/>
    </source>
</evidence>
<dbReference type="PRINTS" id="PR00722">
    <property type="entry name" value="CHYMOTRYPSIN"/>
</dbReference>
<dbReference type="InterPro" id="IPR001254">
    <property type="entry name" value="Trypsin_dom"/>
</dbReference>
<reference evidence="14 16" key="3">
    <citation type="journal article" date="2014" name="Nature">
        <title>Elephant shark genome provides unique insights into gnathostome evolution.</title>
        <authorList>
            <consortium name="International Elephant Shark Genome Sequencing Consortium"/>
            <person name="Venkatesh B."/>
            <person name="Lee A.P."/>
            <person name="Ravi V."/>
            <person name="Maurya A.K."/>
            <person name="Lian M.M."/>
            <person name="Swann J.B."/>
            <person name="Ohta Y."/>
            <person name="Flajnik M.F."/>
            <person name="Sutoh Y."/>
            <person name="Kasahara M."/>
            <person name="Hoon S."/>
            <person name="Gangu V."/>
            <person name="Roy S.W."/>
            <person name="Irimia M."/>
            <person name="Korzh V."/>
            <person name="Kondrychyn I."/>
            <person name="Lim Z.W."/>
            <person name="Tay B.H."/>
            <person name="Tohari S."/>
            <person name="Kong K.W."/>
            <person name="Ho S."/>
            <person name="Lorente-Galdos B."/>
            <person name="Quilez J."/>
            <person name="Marques-Bonet T."/>
            <person name="Raney B.J."/>
            <person name="Ingham P.W."/>
            <person name="Tay A."/>
            <person name="Hillier L.W."/>
            <person name="Minx P."/>
            <person name="Boehm T."/>
            <person name="Wilson R.K."/>
            <person name="Brenner S."/>
            <person name="Warren W.C."/>
        </authorList>
    </citation>
    <scope>NUCLEOTIDE SEQUENCE</scope>
    <source>
        <tissue evidence="14">Gills</tissue>
    </source>
</reference>
<dbReference type="SUPFAM" id="SSF50494">
    <property type="entry name" value="Trypsin-like serine proteases"/>
    <property type="match status" value="1"/>
</dbReference>
<dbReference type="OMA" id="EPNTKMK"/>
<dbReference type="InterPro" id="IPR033116">
    <property type="entry name" value="TRYPSIN_SER"/>
</dbReference>
<dbReference type="InterPro" id="IPR000082">
    <property type="entry name" value="SEA_dom"/>
</dbReference>
<comment type="subcellular location">
    <subcellularLocation>
        <location evidence="1">Membrane</location>
        <topology evidence="1">Single-pass type II membrane protein</topology>
    </subcellularLocation>
</comment>
<keyword evidence="5 10" id="KW-0720">Serine protease</keyword>
<evidence type="ECO:0000313" key="15">
    <source>
        <dbReference type="Ensembl" id="ENSCMIP00000040903.1"/>
    </source>
</evidence>
<feature type="domain" description="Peptidase S1" evidence="13">
    <location>
        <begin position="225"/>
        <end position="456"/>
    </location>
</feature>
<dbReference type="STRING" id="7868.ENSCMIP00000040903"/>
<dbReference type="PROSITE" id="PS50024">
    <property type="entry name" value="SEA"/>
    <property type="match status" value="1"/>
</dbReference>
<dbReference type="PANTHER" id="PTHR24252">
    <property type="entry name" value="ACROSIN-RELATED"/>
    <property type="match status" value="1"/>
</dbReference>
<keyword evidence="9" id="KW-1015">Disulfide bond</keyword>
<dbReference type="Proteomes" id="UP000314986">
    <property type="component" value="Unassembled WGS sequence"/>
</dbReference>
<dbReference type="Pfam" id="PF00089">
    <property type="entry name" value="Trypsin"/>
    <property type="match status" value="1"/>
</dbReference>
<protein>
    <submittedName>
        <fullName evidence="14">Enteropeptidase</fullName>
    </submittedName>
</protein>
<evidence type="ECO:0000256" key="9">
    <source>
        <dbReference type="ARBA" id="ARBA00023157"/>
    </source>
</evidence>
<dbReference type="GeneTree" id="ENSGT00940000155418"/>
<dbReference type="InterPro" id="IPR036364">
    <property type="entry name" value="SEA_dom_sf"/>
</dbReference>
<accession>V9KS35</accession>
<dbReference type="SUPFAM" id="SSF82671">
    <property type="entry name" value="SEA domain"/>
    <property type="match status" value="1"/>
</dbReference>
<evidence type="ECO:0000256" key="6">
    <source>
        <dbReference type="ARBA" id="ARBA00022968"/>
    </source>
</evidence>
<keyword evidence="6" id="KW-0735">Signal-anchor</keyword>
<evidence type="ECO:0000313" key="14">
    <source>
        <dbReference type="EMBL" id="AFP00970.1"/>
    </source>
</evidence>